<dbReference type="RefSeq" id="WP_017846256.1">
    <property type="nucleotide sequence ID" value="NZ_AOUH01000016.1"/>
</dbReference>
<dbReference type="Gene3D" id="3.30.1330.40">
    <property type="entry name" value="RutC-like"/>
    <property type="match status" value="1"/>
</dbReference>
<accession>A0A1D3JY02</accession>
<dbReference type="GO" id="GO:0005506">
    <property type="term" value="F:iron ion binding"/>
    <property type="evidence" value="ECO:0007669"/>
    <property type="project" value="InterPro"/>
</dbReference>
<dbReference type="InterPro" id="IPR017972">
    <property type="entry name" value="Cyt_P450_CS"/>
</dbReference>
<dbReference type="PANTHER" id="PTHR46696:SF1">
    <property type="entry name" value="CYTOCHROME P450 YJIB-RELATED"/>
    <property type="match status" value="1"/>
</dbReference>
<comment type="similarity">
    <text evidence="2 8">Belongs to the cytochrome P450 family.</text>
</comment>
<dbReference type="Pfam" id="PF01042">
    <property type="entry name" value="Ribonuc_L-PSP"/>
    <property type="match status" value="1"/>
</dbReference>
<dbReference type="InterPro" id="IPR002397">
    <property type="entry name" value="Cyt_P450_B"/>
</dbReference>
<dbReference type="GO" id="GO:0004497">
    <property type="term" value="F:monooxygenase activity"/>
    <property type="evidence" value="ECO:0007669"/>
    <property type="project" value="UniProtKB-KW"/>
</dbReference>
<dbReference type="Gene3D" id="1.10.630.10">
    <property type="entry name" value="Cytochrome P450"/>
    <property type="match status" value="1"/>
</dbReference>
<evidence type="ECO:0008006" key="11">
    <source>
        <dbReference type="Google" id="ProtNLM"/>
    </source>
</evidence>
<dbReference type="InterPro" id="IPR035959">
    <property type="entry name" value="RutC-like_sf"/>
</dbReference>
<dbReference type="Proteomes" id="UP000245431">
    <property type="component" value="Chromosome PVE_r1"/>
</dbReference>
<evidence type="ECO:0000256" key="5">
    <source>
        <dbReference type="ARBA" id="ARBA00023002"/>
    </source>
</evidence>
<keyword evidence="3 8" id="KW-0349">Heme</keyword>
<dbReference type="Pfam" id="PF00067">
    <property type="entry name" value="p450"/>
    <property type="match status" value="1"/>
</dbReference>
<evidence type="ECO:0000256" key="2">
    <source>
        <dbReference type="ARBA" id="ARBA00010617"/>
    </source>
</evidence>
<evidence type="ECO:0000256" key="1">
    <source>
        <dbReference type="ARBA" id="ARBA00001971"/>
    </source>
</evidence>
<dbReference type="AlphaFoldDB" id="A0A1D3JY02"/>
<dbReference type="GO" id="GO:0016705">
    <property type="term" value="F:oxidoreductase activity, acting on paired donors, with incorporation or reduction of molecular oxygen"/>
    <property type="evidence" value="ECO:0007669"/>
    <property type="project" value="InterPro"/>
</dbReference>
<dbReference type="InterPro" id="IPR001128">
    <property type="entry name" value="Cyt_P450"/>
</dbReference>
<gene>
    <name evidence="9" type="ORF">PVE_R1G3011</name>
</gene>
<evidence type="ECO:0000256" key="4">
    <source>
        <dbReference type="ARBA" id="ARBA00022723"/>
    </source>
</evidence>
<dbReference type="GO" id="GO:0020037">
    <property type="term" value="F:heme binding"/>
    <property type="evidence" value="ECO:0007669"/>
    <property type="project" value="InterPro"/>
</dbReference>
<evidence type="ECO:0000256" key="3">
    <source>
        <dbReference type="ARBA" id="ARBA00022617"/>
    </source>
</evidence>
<dbReference type="PRINTS" id="PR00359">
    <property type="entry name" value="BP450"/>
</dbReference>
<dbReference type="InterPro" id="IPR006175">
    <property type="entry name" value="YjgF/YER057c/UK114"/>
</dbReference>
<keyword evidence="7 8" id="KW-0503">Monooxygenase</keyword>
<reference evidence="10" key="1">
    <citation type="submission" date="2016-07" db="EMBL/GenBank/DDBJ databases">
        <authorList>
            <person name="Florea S."/>
            <person name="Webb J.S."/>
            <person name="Jaromczyk J."/>
            <person name="Schardl C.L."/>
        </authorList>
    </citation>
    <scope>NUCLEOTIDE SEQUENCE [LARGE SCALE GENOMIC DNA]</scope>
    <source>
        <strain evidence="10">1YdBTEX2</strain>
    </source>
</reference>
<evidence type="ECO:0000313" key="9">
    <source>
        <dbReference type="EMBL" id="SBW80895.1"/>
    </source>
</evidence>
<evidence type="ECO:0000256" key="7">
    <source>
        <dbReference type="ARBA" id="ARBA00023033"/>
    </source>
</evidence>
<keyword evidence="5 8" id="KW-0560">Oxidoreductase</keyword>
<dbReference type="InterPro" id="IPR036396">
    <property type="entry name" value="Cyt_P450_sf"/>
</dbReference>
<dbReference type="PANTHER" id="PTHR46696">
    <property type="entry name" value="P450, PUTATIVE (EUROFUNG)-RELATED"/>
    <property type="match status" value="1"/>
</dbReference>
<protein>
    <recommendedName>
        <fullName evidence="11">Cytochrome P450</fullName>
    </recommendedName>
</protein>
<dbReference type="FunFam" id="1.10.630.10:FF:000018">
    <property type="entry name" value="Cytochrome P450 monooxygenase"/>
    <property type="match status" value="1"/>
</dbReference>
<dbReference type="CDD" id="cd06154">
    <property type="entry name" value="YjgF_YER057c_UK114_like_6"/>
    <property type="match status" value="1"/>
</dbReference>
<keyword evidence="6 8" id="KW-0408">Iron</keyword>
<organism evidence="9 10">
    <name type="scientific">Pseudomonas veronii 1YdBTEX2</name>
    <dbReference type="NCBI Taxonomy" id="1295141"/>
    <lineage>
        <taxon>Bacteria</taxon>
        <taxon>Pseudomonadati</taxon>
        <taxon>Pseudomonadota</taxon>
        <taxon>Gammaproteobacteria</taxon>
        <taxon>Pseudomonadales</taxon>
        <taxon>Pseudomonadaceae</taxon>
        <taxon>Pseudomonas</taxon>
    </lineage>
</organism>
<sequence length="541" mass="60995">MNPQGKPDFRDPDTVRDPYPAYAFLRTHHPVYWSSQHKAWMLTRFDDVFKAQSDATRYSSDRIRQLVNAQLPPEKRAMYEPFIEKASRWMYAQDGKVHEASRHLLGRAFTPRSIEALRADIQAVTDELLATVGPSAELMSRLFNQVPARVLAMLYGIPKKDALKLRRWTDVILMFLVGNLDPANTPGAAAQGLEEMYAYFGNLIERRRQAPRDDLVSRVIAAAGPDTSTDDLLAQVAFVLVAGYTTSADMLGIGLWYLLTNPAQLNALLADGSLMKPAIEEMLRIDPSGQFSHRVVTQDIELRGQTLRKGDLVYLIRAAANRDPEHFADPDRFNIQRAKNDHLAFGRGVHFCLGPALFRLEAEVVFSSLLKRFPNLRLLEKKPPVWRTSNLQFRGLKTLHVELEPIPKGASIQRCFSAAPWEKNGGYCRALRVGETIVTSGTVAFDEQGTPYASDDVYLQTRRCLEIIEAALKRLGTDRTRVIATRMYTTNVKWWPQIAQAHKEFFEGCEPTTMLLGVNALITPDYLVEIEAQAQAPEARP</sequence>
<keyword evidence="4 8" id="KW-0479">Metal-binding</keyword>
<proteinExistence type="inferred from homology"/>
<evidence type="ECO:0000256" key="8">
    <source>
        <dbReference type="RuleBase" id="RU000461"/>
    </source>
</evidence>
<name>A0A1D3JY02_PSEVE</name>
<evidence type="ECO:0000313" key="10">
    <source>
        <dbReference type="Proteomes" id="UP000245431"/>
    </source>
</evidence>
<comment type="cofactor">
    <cofactor evidence="1">
        <name>heme</name>
        <dbReference type="ChEBI" id="CHEBI:30413"/>
    </cofactor>
</comment>
<dbReference type="SUPFAM" id="SSF48264">
    <property type="entry name" value="Cytochrome P450"/>
    <property type="match status" value="1"/>
</dbReference>
<dbReference type="CDD" id="cd20625">
    <property type="entry name" value="CYP164-like"/>
    <property type="match status" value="1"/>
</dbReference>
<dbReference type="SUPFAM" id="SSF55298">
    <property type="entry name" value="YjgF-like"/>
    <property type="match status" value="1"/>
</dbReference>
<evidence type="ECO:0000256" key="6">
    <source>
        <dbReference type="ARBA" id="ARBA00023004"/>
    </source>
</evidence>
<dbReference type="PROSITE" id="PS00086">
    <property type="entry name" value="CYTOCHROME_P450"/>
    <property type="match status" value="1"/>
</dbReference>
<dbReference type="EMBL" id="LT599583">
    <property type="protein sequence ID" value="SBW80895.1"/>
    <property type="molecule type" value="Genomic_DNA"/>
</dbReference>